<dbReference type="EMBL" id="AVOT02036987">
    <property type="protein sequence ID" value="MBW0531605.1"/>
    <property type="molecule type" value="Genomic_DNA"/>
</dbReference>
<feature type="compositionally biased region" description="Polar residues" evidence="1">
    <location>
        <begin position="82"/>
        <end position="95"/>
    </location>
</feature>
<accession>A0A9Q3F6H8</accession>
<gene>
    <name evidence="2" type="ORF">O181_071320</name>
</gene>
<organism evidence="2 3">
    <name type="scientific">Austropuccinia psidii MF-1</name>
    <dbReference type="NCBI Taxonomy" id="1389203"/>
    <lineage>
        <taxon>Eukaryota</taxon>
        <taxon>Fungi</taxon>
        <taxon>Dikarya</taxon>
        <taxon>Basidiomycota</taxon>
        <taxon>Pucciniomycotina</taxon>
        <taxon>Pucciniomycetes</taxon>
        <taxon>Pucciniales</taxon>
        <taxon>Sphaerophragmiaceae</taxon>
        <taxon>Austropuccinia</taxon>
    </lineage>
</organism>
<evidence type="ECO:0000313" key="2">
    <source>
        <dbReference type="EMBL" id="MBW0531605.1"/>
    </source>
</evidence>
<feature type="compositionally biased region" description="Low complexity" evidence="1">
    <location>
        <begin position="1"/>
        <end position="20"/>
    </location>
</feature>
<name>A0A9Q3F6H8_9BASI</name>
<sequence length="95" mass="10205">MPVQHSPSARQTRSQARAQADLTQHQECLLMGPHPQSSSTEDPLGQRISHGRGRILRTTLKGPGEDNAEEENSVEEKGSYGTKASPTPVGESQGT</sequence>
<evidence type="ECO:0000313" key="3">
    <source>
        <dbReference type="Proteomes" id="UP000765509"/>
    </source>
</evidence>
<proteinExistence type="predicted"/>
<keyword evidence="3" id="KW-1185">Reference proteome</keyword>
<dbReference type="AlphaFoldDB" id="A0A9Q3F6H8"/>
<evidence type="ECO:0000256" key="1">
    <source>
        <dbReference type="SAM" id="MobiDB-lite"/>
    </source>
</evidence>
<reference evidence="2" key="1">
    <citation type="submission" date="2021-03" db="EMBL/GenBank/DDBJ databases">
        <title>Draft genome sequence of rust myrtle Austropuccinia psidii MF-1, a brazilian biotype.</title>
        <authorList>
            <person name="Quecine M.C."/>
            <person name="Pachon D.M.R."/>
            <person name="Bonatelli M.L."/>
            <person name="Correr F.H."/>
            <person name="Franceschini L.M."/>
            <person name="Leite T.F."/>
            <person name="Margarido G.R.A."/>
            <person name="Almeida C.A."/>
            <person name="Ferrarezi J.A."/>
            <person name="Labate C.A."/>
        </authorList>
    </citation>
    <scope>NUCLEOTIDE SEQUENCE</scope>
    <source>
        <strain evidence="2">MF-1</strain>
    </source>
</reference>
<comment type="caution">
    <text evidence="2">The sequence shown here is derived from an EMBL/GenBank/DDBJ whole genome shotgun (WGS) entry which is preliminary data.</text>
</comment>
<protein>
    <submittedName>
        <fullName evidence="2">Uncharacterized protein</fullName>
    </submittedName>
</protein>
<feature type="region of interest" description="Disordered" evidence="1">
    <location>
        <begin position="1"/>
        <end position="95"/>
    </location>
</feature>
<dbReference type="Proteomes" id="UP000765509">
    <property type="component" value="Unassembled WGS sequence"/>
</dbReference>